<name>A0ABV2JF06_9FIRM</name>
<reference evidence="2 3" key="1">
    <citation type="submission" date="2024-06" db="EMBL/GenBank/DDBJ databases">
        <title>Genomic Encyclopedia of Type Strains, Phase IV (KMG-IV): sequencing the most valuable type-strain genomes for metagenomic binning, comparative biology and taxonomic classification.</title>
        <authorList>
            <person name="Goeker M."/>
        </authorList>
    </citation>
    <scope>NUCLEOTIDE SEQUENCE [LARGE SCALE GENOMIC DNA]</scope>
    <source>
        <strain evidence="2 3">DSM 21460</strain>
    </source>
</reference>
<evidence type="ECO:0000313" key="2">
    <source>
        <dbReference type="EMBL" id="MET3618339.1"/>
    </source>
</evidence>
<keyword evidence="1" id="KW-0812">Transmembrane</keyword>
<dbReference type="RefSeq" id="WP_354369524.1">
    <property type="nucleotide sequence ID" value="NZ_JBEPMA010000022.1"/>
</dbReference>
<dbReference type="InterPro" id="IPR025699">
    <property type="entry name" value="ABC2_memb-like"/>
</dbReference>
<evidence type="ECO:0000256" key="1">
    <source>
        <dbReference type="SAM" id="Phobius"/>
    </source>
</evidence>
<sequence length="209" mass="23536">MIALMKRDFYQLKHSYALGLGILLFSQMNFLLSLFNGDVDMDNLIFFTLICGILFASNGFSSYLVDLNTDFDEYIKTMPISLDDYGTSKILSSVMPTVIVISLVMIVFKLKTDIAINVFLLWAILVLISLDIGIGALTILVKFGSRSTIAKNILMVFFAILLFSFFGGLLTENNVIKITNLYTLAIVMAVFVIVLLLFKKVWNYEMRAD</sequence>
<dbReference type="Pfam" id="PF13346">
    <property type="entry name" value="ABC2_membrane_5"/>
    <property type="match status" value="1"/>
</dbReference>
<feature type="transmembrane region" description="Helical" evidence="1">
    <location>
        <begin position="114"/>
        <end position="141"/>
    </location>
</feature>
<protein>
    <recommendedName>
        <fullName evidence="4">ABC-2 family transporter protein</fullName>
    </recommendedName>
</protein>
<evidence type="ECO:0008006" key="4">
    <source>
        <dbReference type="Google" id="ProtNLM"/>
    </source>
</evidence>
<evidence type="ECO:0000313" key="3">
    <source>
        <dbReference type="Proteomes" id="UP001549162"/>
    </source>
</evidence>
<keyword evidence="1" id="KW-0472">Membrane</keyword>
<keyword evidence="1" id="KW-1133">Transmembrane helix</keyword>
<feature type="transmembrane region" description="Helical" evidence="1">
    <location>
        <begin position="181"/>
        <end position="198"/>
    </location>
</feature>
<accession>A0ABV2JF06</accession>
<keyword evidence="3" id="KW-1185">Reference proteome</keyword>
<feature type="transmembrane region" description="Helical" evidence="1">
    <location>
        <begin position="153"/>
        <end position="169"/>
    </location>
</feature>
<dbReference type="Proteomes" id="UP001549162">
    <property type="component" value="Unassembled WGS sequence"/>
</dbReference>
<comment type="caution">
    <text evidence="2">The sequence shown here is derived from an EMBL/GenBank/DDBJ whole genome shotgun (WGS) entry which is preliminary data.</text>
</comment>
<dbReference type="EMBL" id="JBEPMA010000022">
    <property type="protein sequence ID" value="MET3618339.1"/>
    <property type="molecule type" value="Genomic_DNA"/>
</dbReference>
<feature type="transmembrane region" description="Helical" evidence="1">
    <location>
        <begin position="12"/>
        <end position="32"/>
    </location>
</feature>
<proteinExistence type="predicted"/>
<gene>
    <name evidence="2" type="ORF">ABID14_001978</name>
</gene>
<organism evidence="2 3">
    <name type="scientific">Peptoniphilus olsenii</name>
    <dbReference type="NCBI Taxonomy" id="411570"/>
    <lineage>
        <taxon>Bacteria</taxon>
        <taxon>Bacillati</taxon>
        <taxon>Bacillota</taxon>
        <taxon>Tissierellia</taxon>
        <taxon>Tissierellales</taxon>
        <taxon>Peptoniphilaceae</taxon>
        <taxon>Peptoniphilus</taxon>
    </lineage>
</organism>
<feature type="transmembrane region" description="Helical" evidence="1">
    <location>
        <begin position="86"/>
        <end position="108"/>
    </location>
</feature>
<feature type="transmembrane region" description="Helical" evidence="1">
    <location>
        <begin position="44"/>
        <end position="65"/>
    </location>
</feature>